<proteinExistence type="predicted"/>
<evidence type="ECO:0000313" key="2">
    <source>
        <dbReference type="EMBL" id="GAA0748787.1"/>
    </source>
</evidence>
<dbReference type="EMBL" id="BAAACG010000023">
    <property type="protein sequence ID" value="GAA0748787.1"/>
    <property type="molecule type" value="Genomic_DNA"/>
</dbReference>
<protein>
    <submittedName>
        <fullName evidence="2">Type 2 lanthipeptide synthetase LanM</fullName>
    </submittedName>
</protein>
<dbReference type="InterPro" id="IPR025410">
    <property type="entry name" value="Lant_dehyd"/>
</dbReference>
<evidence type="ECO:0000259" key="1">
    <source>
        <dbReference type="Pfam" id="PF13575"/>
    </source>
</evidence>
<accession>A0ABP3V9U0</accession>
<reference evidence="3" key="1">
    <citation type="journal article" date="2019" name="Int. J. Syst. Evol. Microbiol.">
        <title>The Global Catalogue of Microorganisms (GCM) 10K type strain sequencing project: providing services to taxonomists for standard genome sequencing and annotation.</title>
        <authorList>
            <consortium name="The Broad Institute Genomics Platform"/>
            <consortium name="The Broad Institute Genome Sequencing Center for Infectious Disease"/>
            <person name="Wu L."/>
            <person name="Ma J."/>
        </authorList>
    </citation>
    <scope>NUCLEOTIDE SEQUENCE [LARGE SCALE GENOMIC DNA]</scope>
    <source>
        <strain evidence="3">JCM 1407</strain>
    </source>
</reference>
<dbReference type="SMART" id="SM01260">
    <property type="entry name" value="LANC_like"/>
    <property type="match status" value="1"/>
</dbReference>
<organism evidence="2 3">
    <name type="scientific">Clostridium oceanicum</name>
    <dbReference type="NCBI Taxonomy" id="1543"/>
    <lineage>
        <taxon>Bacteria</taxon>
        <taxon>Bacillati</taxon>
        <taxon>Bacillota</taxon>
        <taxon>Clostridia</taxon>
        <taxon>Eubacteriales</taxon>
        <taxon>Clostridiaceae</taxon>
        <taxon>Clostridium</taxon>
    </lineage>
</organism>
<dbReference type="Pfam" id="PF05147">
    <property type="entry name" value="LANC_like"/>
    <property type="match status" value="1"/>
</dbReference>
<comment type="caution">
    <text evidence="2">The sequence shown here is derived from an EMBL/GenBank/DDBJ whole genome shotgun (WGS) entry which is preliminary data.</text>
</comment>
<name>A0ABP3V9U0_9CLOT</name>
<dbReference type="InterPro" id="IPR012341">
    <property type="entry name" value="6hp_glycosidase-like_sf"/>
</dbReference>
<dbReference type="Gene3D" id="1.50.10.10">
    <property type="match status" value="1"/>
</dbReference>
<dbReference type="Proteomes" id="UP001501510">
    <property type="component" value="Unassembled WGS sequence"/>
</dbReference>
<dbReference type="PANTHER" id="PTHR12736">
    <property type="entry name" value="LANC-LIKE PROTEIN"/>
    <property type="match status" value="1"/>
</dbReference>
<dbReference type="PANTHER" id="PTHR12736:SF7">
    <property type="entry name" value="LANC-LIKE PROTEIN 3"/>
    <property type="match status" value="1"/>
</dbReference>
<dbReference type="Pfam" id="PF13575">
    <property type="entry name" value="DUF4135"/>
    <property type="match status" value="1"/>
</dbReference>
<dbReference type="NCBIfam" id="TIGR03897">
    <property type="entry name" value="lanti_2_LanM"/>
    <property type="match status" value="1"/>
</dbReference>
<dbReference type="RefSeq" id="WP_343764663.1">
    <property type="nucleotide sequence ID" value="NZ_BAAACG010000023.1"/>
</dbReference>
<feature type="domain" description="Lantibiotic biosynthesis protein dehydration" evidence="1">
    <location>
        <begin position="179"/>
        <end position="557"/>
    </location>
</feature>
<dbReference type="PIRSF" id="PIRSF037228">
    <property type="entry name" value="Lant_mod_RumM"/>
    <property type="match status" value="1"/>
</dbReference>
<sequence>MEKIKNIEIDSKDIKDYWLQIVPEVKNEKALKELVKKASNLDIDYLANTLINKKIVNDEFDEVLKNEKFYKLDDFALEFRDKIPFYFFYEPFINLNLNKWFKKIQNLHIIDDINVFFKNLIFCTLEKLSIYASRTLILEINIARMNNKLRNVSGSNTFEYYNYRLLNDKDYLCNLYSEYKELTKILLEKTNKYFEYNYEILKNIKNQLGNICEIYKKKLTDLKIISIKTGMGDEHKSGKSVSIINFIKGFKLVYKPRNSIIDSMFQRTLEWIEKKGKNQILPIKKLKVINNDTFGLIEYINHDQCINIEEIKRFYVKVGQLIAVLHSLNAVDFHSQNIIAEGSNPILVDLETLFHPYVKIHSYKFETSSEKLANNIIENSVQSIGILPHFLMDESVSDEVMDISGLGGSKIQKSPFKSYVVKNRGTDHIEVARDNLDILPEKNNPILRGKAQKSENYVNEIMSGFKASYNVILRNKNEYINWIMDNFKGNINRIIFRPTRNYTQLLNTSYHPDLLRNEEDRIVFFSRIFSNVEDSENQIVGLEFNNLMNNEVPSFNCRLDCKNIYDMKKNICIDYLDQTPLKLVYKRIMNFSEKDLYLQLRFIHIAFESKKSDYHKDITPIKFHQINNNQLEIYSKKYIDLAIEIGNYIIDNSIVDKDVENNRTWVSPILAGRNEVGVGINPVGDDLYNGNCGVALFLIYLGYVTGKDKFIQSASEAIESRRKFIDSIEPKYPLSIGAFSGISGTIYVLDKLVQYGKRQSDKEYIEKYVNYLDEIVFMDKQYDLMGGALGCIAVLHPIIKSNNYPNLNRVMKSIINKCCTHLINEKKKVDIGGVSWGNVTKSTGFSHGNAGMIAYLSRLLNENWIENKKDLEVVIDQALKFERALYIDKYKNWYKDNKKEQICYGWCHGAPGILLSKCLAKDFRINDYKWQKEIQSALNTTKSKSFGNNPSLCHGDLGNLEVLYIASEILEEKKLRNDCKLIFDEIYQTVIKERWKGKSFRGVDSYSLMVGLSGFGYSLLRFSSLYNIPSVLWLE</sequence>
<keyword evidence="3" id="KW-1185">Reference proteome</keyword>
<dbReference type="SUPFAM" id="SSF158745">
    <property type="entry name" value="LanC-like"/>
    <property type="match status" value="1"/>
</dbReference>
<dbReference type="CDD" id="cd04792">
    <property type="entry name" value="LanM-like"/>
    <property type="match status" value="1"/>
</dbReference>
<evidence type="ECO:0000313" key="3">
    <source>
        <dbReference type="Proteomes" id="UP001501510"/>
    </source>
</evidence>
<dbReference type="PRINTS" id="PR01950">
    <property type="entry name" value="LANCSUPER"/>
</dbReference>
<dbReference type="InterPro" id="IPR017146">
    <property type="entry name" value="Lanti_2_LanM"/>
</dbReference>
<dbReference type="InterPro" id="IPR007822">
    <property type="entry name" value="LANC-like"/>
</dbReference>
<gene>
    <name evidence="2" type="primary">lanM</name>
    <name evidence="2" type="ORF">GCM10008906_39330</name>
</gene>